<dbReference type="SUPFAM" id="SSF47336">
    <property type="entry name" value="ACP-like"/>
    <property type="match status" value="1"/>
</dbReference>
<dbReference type="Pfam" id="PF00550">
    <property type="entry name" value="PP-binding"/>
    <property type="match status" value="1"/>
</dbReference>
<evidence type="ECO:0000256" key="5">
    <source>
        <dbReference type="SAM" id="MobiDB-lite"/>
    </source>
</evidence>
<dbReference type="Pfam" id="PF14765">
    <property type="entry name" value="PS-DH"/>
    <property type="match status" value="1"/>
</dbReference>
<evidence type="ECO:0000259" key="8">
    <source>
        <dbReference type="PROSITE" id="PS52019"/>
    </source>
</evidence>
<dbReference type="Gene3D" id="3.40.50.720">
    <property type="entry name" value="NAD(P)-binding Rossmann-like Domain"/>
    <property type="match status" value="1"/>
</dbReference>
<dbReference type="SMART" id="SM00826">
    <property type="entry name" value="PKS_DH"/>
    <property type="match status" value="1"/>
</dbReference>
<dbReference type="InterPro" id="IPR036736">
    <property type="entry name" value="ACP-like_sf"/>
</dbReference>
<dbReference type="InterPro" id="IPR050091">
    <property type="entry name" value="PKS_NRPS_Biosynth_Enz"/>
</dbReference>
<dbReference type="PANTHER" id="PTHR43775">
    <property type="entry name" value="FATTY ACID SYNTHASE"/>
    <property type="match status" value="1"/>
</dbReference>
<feature type="region of interest" description="C-terminal hotdog fold" evidence="4">
    <location>
        <begin position="795"/>
        <end position="938"/>
    </location>
</feature>
<dbReference type="Proteomes" id="UP001183586">
    <property type="component" value="Unassembled WGS sequence"/>
</dbReference>
<dbReference type="Pfam" id="PF21089">
    <property type="entry name" value="PKS_DH_N"/>
    <property type="match status" value="1"/>
</dbReference>
<keyword evidence="2" id="KW-0597">Phosphoprotein</keyword>
<evidence type="ECO:0000313" key="10">
    <source>
        <dbReference type="Proteomes" id="UP001183586"/>
    </source>
</evidence>
<dbReference type="RefSeq" id="WP_311683273.1">
    <property type="nucleotide sequence ID" value="NZ_JAVREU010000007.1"/>
</dbReference>
<dbReference type="CDD" id="cd08953">
    <property type="entry name" value="KR_2_SDR_x"/>
    <property type="match status" value="1"/>
</dbReference>
<keyword evidence="3" id="KW-0808">Transferase</keyword>
<dbReference type="SUPFAM" id="SSF53901">
    <property type="entry name" value="Thiolase-like"/>
    <property type="match status" value="1"/>
</dbReference>
<evidence type="ECO:0000259" key="7">
    <source>
        <dbReference type="PROSITE" id="PS52004"/>
    </source>
</evidence>
<dbReference type="InterPro" id="IPR016039">
    <property type="entry name" value="Thiolase-like"/>
</dbReference>
<dbReference type="InterPro" id="IPR009081">
    <property type="entry name" value="PP-bd_ACP"/>
</dbReference>
<protein>
    <submittedName>
        <fullName evidence="9">SDR family NAD(P)-dependent oxidoreductase</fullName>
    </submittedName>
</protein>
<dbReference type="Pfam" id="PF02801">
    <property type="entry name" value="Ketoacyl-synt_C"/>
    <property type="match status" value="1"/>
</dbReference>
<name>A0ABU2PCL0_9ACTN</name>
<dbReference type="Gene3D" id="1.10.1240.100">
    <property type="match status" value="1"/>
</dbReference>
<dbReference type="InterPro" id="IPR020807">
    <property type="entry name" value="PKS_DH"/>
</dbReference>
<dbReference type="InterPro" id="IPR014031">
    <property type="entry name" value="Ketoacyl_synth_C"/>
</dbReference>
<comment type="caution">
    <text evidence="9">The sequence shown here is derived from an EMBL/GenBank/DDBJ whole genome shotgun (WGS) entry which is preliminary data.</text>
</comment>
<dbReference type="EMBL" id="JAVREU010000007">
    <property type="protein sequence ID" value="MDT0389508.1"/>
    <property type="molecule type" value="Genomic_DNA"/>
</dbReference>
<dbReference type="InterPro" id="IPR049900">
    <property type="entry name" value="PKS_mFAS_DH"/>
</dbReference>
<keyword evidence="10" id="KW-1185">Reference proteome</keyword>
<dbReference type="PROSITE" id="PS52019">
    <property type="entry name" value="PKS_MFAS_DH"/>
    <property type="match status" value="1"/>
</dbReference>
<proteinExistence type="predicted"/>
<dbReference type="Gene3D" id="3.40.47.10">
    <property type="match status" value="1"/>
</dbReference>
<evidence type="ECO:0000256" key="3">
    <source>
        <dbReference type="ARBA" id="ARBA00022679"/>
    </source>
</evidence>
<dbReference type="InterPro" id="IPR020841">
    <property type="entry name" value="PKS_Beta-ketoAc_synthase_dom"/>
</dbReference>
<dbReference type="PROSITE" id="PS50075">
    <property type="entry name" value="CARRIER"/>
    <property type="match status" value="1"/>
</dbReference>
<evidence type="ECO:0000256" key="4">
    <source>
        <dbReference type="PROSITE-ProRule" id="PRU01363"/>
    </source>
</evidence>
<dbReference type="Gene3D" id="3.10.129.110">
    <property type="entry name" value="Polyketide synthase dehydratase"/>
    <property type="match status" value="1"/>
</dbReference>
<dbReference type="InterPro" id="IPR036291">
    <property type="entry name" value="NAD(P)-bd_dom_sf"/>
</dbReference>
<dbReference type="Pfam" id="PF00109">
    <property type="entry name" value="ketoacyl-synt"/>
    <property type="match status" value="1"/>
</dbReference>
<evidence type="ECO:0000256" key="2">
    <source>
        <dbReference type="ARBA" id="ARBA00022553"/>
    </source>
</evidence>
<dbReference type="InterPro" id="IPR049552">
    <property type="entry name" value="PKS_DH_N"/>
</dbReference>
<dbReference type="Gene3D" id="1.10.1200.10">
    <property type="entry name" value="ACP-like"/>
    <property type="match status" value="1"/>
</dbReference>
<feature type="region of interest" description="Disordered" evidence="5">
    <location>
        <begin position="1373"/>
        <end position="1396"/>
    </location>
</feature>
<dbReference type="InterPro" id="IPR013968">
    <property type="entry name" value="PKS_KR"/>
</dbReference>
<evidence type="ECO:0000259" key="6">
    <source>
        <dbReference type="PROSITE" id="PS50075"/>
    </source>
</evidence>
<feature type="region of interest" description="N-terminal hotdog fold" evidence="4">
    <location>
        <begin position="658"/>
        <end position="780"/>
    </location>
</feature>
<dbReference type="Pfam" id="PF16197">
    <property type="entry name" value="KAsynt_C_assoc"/>
    <property type="match status" value="1"/>
</dbReference>
<accession>A0ABU2PCL0</accession>
<sequence length="1524" mass="162957">MKSLLDLGGLDLTRLPDDTETPITHTPARRTDGPVAVIGMSGRAGTAEDLDAFWSMIRRGEEAPTGLSAERRADVEAYLAARGAATPVAEERYIGGTRLPSVAAFDHRFFGLSPQEAKTIDPNQRIFLETAWAALEDAGHLNRELGGERVGVYAGMSADFGEDYRALIQAIAPDAPEISVAGNVKSITGSRLAYLLDLKGPSMVIDTACSSGLVAAYTAYRAIQSGECTMAVVGAVNTDLLPITADATGIGFKDIQDTSSSDGRTRTFDRKGEGTRPAEGCFVFVLKDLERAERDGDHIHAVIMGGAVNQDGASNGITAPNAEAQADLIEAALNDAGIDADRIGFIEAHGTATRLGDPVEISGIERAFSRQTTRKQFCAIGTVKTNIGHMDNASGLAGLAKLVLSLRHRTLPASLHFDEPNPNIAFARTPLYVNDTTVPWSDNPQETLYAGISSFGLSGTNCHLVLRSADPVPAREHPGAEDPECFLLPLSARDPQGLRRLAQRYRDVLARDEEMHLADLAFTASAGRLHHRVRAAFTFRSRAELVALLDGFLRDAGAEVPDVAYGEFRPVLERTATSDPHALTEADREDLSARARHLLAGGGTDRDARRRLAGLYARGADVDWHALAATGARRIPLPTHPFARTRCWIEGDPGRRRAGLLGDARLLRSLDRDICATRIGPARMWELDDHRIQGVGVLPGTGLVEMIVETARRLDRGPALTLRNIRFEVPLAVPDGEEADVHVVVEGARDGHLFTVATRGTDGTWVRHATAELAAGVPGPPPAAPDLAQVRRRMTRELPLDDSVDRANGLVTGERWTRSVVHGAADDDATELLYEHALPPAHQGETDDYVLHPALLDALINAPNTLYEQDRLYLPFSYGRLTVHRPLPGRVFTHFRKRPESLPGELHVFDISVTDPEGRVVLTVDDYCVKSAARLDLTGSGEYGWTRTYRETAAPPAAGAGRGTVLLCGDFGDTPSGLTKELEAAGHDWVHITGADDDRAGEHLVDHRRFAFGLLSSVPGAGTSLADRTAGPVDAVRALLRLLAERHCAFTDGLLVLTRDAFAVTGEETTDPGQAAVAGLAGVAAREYPGLRIRCLDTDARTGAAAVLAEARAAGRPPFLLHRAGQWYEPGLTRSAVPPRADVPDAPVPGDGAIVISGGTGGLGTAIARHLAARGATGIVLFGSTAPDTAREPGPGGTRAEPEARSGHVEIVRLDLEDRAAVERAVRDVRERHGRIAAVLHLAGRPGAGFLHTKSATAFRNVYRPKALGAVHLHEATLGDDLRHFVLFSSISALDPEPGQSDYTAANLALDSLAQHRRGAGLPALSIQWPAWRETGMAMRLDAVDEDGPFPPLGTDEAIGLFDSLLAGDNHPAVVMPGRMRTRPAPARPERDHRPRAAAGREVVLHGLESVGEIERAVAGIWAATLDLAEIDAHDSFGDLGGNSLLISQMSKLYEDRYPGLMDVVDLFRFTTVADQAAHLKEKLGVAPAGTPAEQPATDEDSSEIDRLLDLAEQGVVDSSPGAV</sequence>
<dbReference type="CDD" id="cd00833">
    <property type="entry name" value="PKS"/>
    <property type="match status" value="1"/>
</dbReference>
<feature type="domain" description="Ketosynthase family 3 (KS3)" evidence="7">
    <location>
        <begin position="32"/>
        <end position="468"/>
    </location>
</feature>
<dbReference type="PANTHER" id="PTHR43775:SF37">
    <property type="entry name" value="SI:DKEY-61P9.11"/>
    <property type="match status" value="1"/>
</dbReference>
<evidence type="ECO:0000313" key="9">
    <source>
        <dbReference type="EMBL" id="MDT0389508.1"/>
    </source>
</evidence>
<dbReference type="Pfam" id="PF08659">
    <property type="entry name" value="KR"/>
    <property type="match status" value="1"/>
</dbReference>
<feature type="domain" description="PKS/mFAS DH" evidence="8">
    <location>
        <begin position="658"/>
        <end position="938"/>
    </location>
</feature>
<feature type="active site" description="Proton acceptor; for dehydratase activity" evidence="4">
    <location>
        <position position="690"/>
    </location>
</feature>
<dbReference type="SUPFAM" id="SSF51735">
    <property type="entry name" value="NAD(P)-binding Rossmann-fold domains"/>
    <property type="match status" value="2"/>
</dbReference>
<dbReference type="PROSITE" id="PS52004">
    <property type="entry name" value="KS3_2"/>
    <property type="match status" value="1"/>
</dbReference>
<feature type="region of interest" description="Disordered" evidence="5">
    <location>
        <begin position="1485"/>
        <end position="1504"/>
    </location>
</feature>
<evidence type="ECO:0000256" key="1">
    <source>
        <dbReference type="ARBA" id="ARBA00022450"/>
    </source>
</evidence>
<dbReference type="SMART" id="SM00822">
    <property type="entry name" value="PKS_KR"/>
    <property type="match status" value="1"/>
</dbReference>
<dbReference type="SMART" id="SM00825">
    <property type="entry name" value="PKS_KS"/>
    <property type="match status" value="1"/>
</dbReference>
<dbReference type="InterPro" id="IPR014030">
    <property type="entry name" value="Ketoacyl_synth_N"/>
</dbReference>
<gene>
    <name evidence="9" type="ORF">RM641_18925</name>
</gene>
<dbReference type="InterPro" id="IPR032821">
    <property type="entry name" value="PKS_assoc"/>
</dbReference>
<keyword evidence="1" id="KW-0596">Phosphopantetheine</keyword>
<feature type="region of interest" description="Disordered" evidence="5">
    <location>
        <begin position="1184"/>
        <end position="1205"/>
    </location>
</feature>
<dbReference type="InterPro" id="IPR042104">
    <property type="entry name" value="PKS_dehydratase_sf"/>
</dbReference>
<feature type="active site" description="Proton donor; for dehydratase activity" evidence="4">
    <location>
        <position position="857"/>
    </location>
</feature>
<dbReference type="InterPro" id="IPR049551">
    <property type="entry name" value="PKS_DH_C"/>
</dbReference>
<dbReference type="InterPro" id="IPR057326">
    <property type="entry name" value="KR_dom"/>
</dbReference>
<reference evidence="10" key="1">
    <citation type="submission" date="2023-07" db="EMBL/GenBank/DDBJ databases">
        <title>30 novel species of actinomycetes from the DSMZ collection.</title>
        <authorList>
            <person name="Nouioui I."/>
        </authorList>
    </citation>
    <scope>NUCLEOTIDE SEQUENCE [LARGE SCALE GENOMIC DNA]</scope>
    <source>
        <strain evidence="10">DSM 41921</strain>
    </source>
</reference>
<organism evidence="9 10">
    <name type="scientific">Streptomyces dubilierae</name>
    <dbReference type="NCBI Taxonomy" id="3075533"/>
    <lineage>
        <taxon>Bacteria</taxon>
        <taxon>Bacillati</taxon>
        <taxon>Actinomycetota</taxon>
        <taxon>Actinomycetes</taxon>
        <taxon>Kitasatosporales</taxon>
        <taxon>Streptomycetaceae</taxon>
        <taxon>Streptomyces</taxon>
    </lineage>
</organism>
<feature type="domain" description="Carrier" evidence="6">
    <location>
        <begin position="1409"/>
        <end position="1484"/>
    </location>
</feature>